<dbReference type="EMBL" id="HBFA01012723">
    <property type="protein sequence ID" value="CAD8660958.1"/>
    <property type="molecule type" value="Transcribed_RNA"/>
</dbReference>
<dbReference type="HAMAP" id="MF_01938">
    <property type="entry name" value="MenA_2"/>
    <property type="match status" value="1"/>
</dbReference>
<keyword evidence="5 6" id="KW-0472">Membrane</keyword>
<evidence type="ECO:0000256" key="6">
    <source>
        <dbReference type="SAM" id="Phobius"/>
    </source>
</evidence>
<name>A0A7S0N732_9CHLO</name>
<reference evidence="7" key="1">
    <citation type="submission" date="2021-01" db="EMBL/GenBank/DDBJ databases">
        <authorList>
            <person name="Corre E."/>
            <person name="Pelletier E."/>
            <person name="Niang G."/>
            <person name="Scheremetjew M."/>
            <person name="Finn R."/>
            <person name="Kale V."/>
            <person name="Holt S."/>
            <person name="Cochrane G."/>
            <person name="Meng A."/>
            <person name="Brown T."/>
            <person name="Cohen L."/>
        </authorList>
    </citation>
    <scope>NUCLEOTIDE SEQUENCE</scope>
    <source>
        <strain evidence="7">CCMP722</strain>
    </source>
</reference>
<accession>A0A7S0N732</accession>
<dbReference type="InterPro" id="IPR011937">
    <property type="entry name" value="DHNA_phytyltransferase_MenA"/>
</dbReference>
<dbReference type="GO" id="GO:0004659">
    <property type="term" value="F:prenyltransferase activity"/>
    <property type="evidence" value="ECO:0007669"/>
    <property type="project" value="InterPro"/>
</dbReference>
<comment type="subcellular location">
    <subcellularLocation>
        <location evidence="1">Membrane</location>
        <topology evidence="1">Multi-pass membrane protein</topology>
    </subcellularLocation>
</comment>
<keyword evidence="3 6" id="KW-0812">Transmembrane</keyword>
<feature type="transmembrane region" description="Helical" evidence="6">
    <location>
        <begin position="255"/>
        <end position="275"/>
    </location>
</feature>
<evidence type="ECO:0000256" key="3">
    <source>
        <dbReference type="ARBA" id="ARBA00022692"/>
    </source>
</evidence>
<proteinExistence type="inferred from homology"/>
<dbReference type="NCBIfam" id="TIGR02235">
    <property type="entry name" value="menA_cyano-plnt"/>
    <property type="match status" value="1"/>
</dbReference>
<feature type="transmembrane region" description="Helical" evidence="6">
    <location>
        <begin position="354"/>
        <end position="371"/>
    </location>
</feature>
<organism evidence="7">
    <name type="scientific">Pyramimonas obovata</name>
    <dbReference type="NCBI Taxonomy" id="1411642"/>
    <lineage>
        <taxon>Eukaryota</taxon>
        <taxon>Viridiplantae</taxon>
        <taxon>Chlorophyta</taxon>
        <taxon>Pyramimonadophyceae</taxon>
        <taxon>Pyramimonadales</taxon>
        <taxon>Pyramimonadaceae</taxon>
        <taxon>Pyramimonas</taxon>
        <taxon>Pyramimonas incertae sedis</taxon>
    </lineage>
</organism>
<evidence type="ECO:0000256" key="5">
    <source>
        <dbReference type="ARBA" id="ARBA00023136"/>
    </source>
</evidence>
<gene>
    <name evidence="7" type="ORF">POBO1169_LOCUS6615</name>
</gene>
<feature type="transmembrane region" description="Helical" evidence="6">
    <location>
        <begin position="150"/>
        <end position="170"/>
    </location>
</feature>
<sequence length="416" mass="44234">MPAIMTPLMLPCQRSGIICSASFRAHTTGTLSKPPSHITWVTPIRRSPWTLRRDVFAGVGGESYLGGNVAICKISQNATERKNKFFPLGVFGKAGRRRLCVRATSGAPASPEADKRTLWWQAIKLPIFTVSLVPLMVGAAAAYLETGVFAARLFWAFAVAGVFVIAWLNLSNDAYDSETTVDLTKAESVVNLTGSRNGVLNIARAFLVSGGGLLAYAVASAGDVRAGYMLAAAVVIGHVYQAPPFRLSYKGLGEPLCFIAFGPLATNAFYFAQAASALAHPHVLTPVVVGAGVLVGITTSVILFCSHFHQVEGDIAAGKRSPVVKLGRPLAAKVLRAPVIGLHVLHVAFVAAGWLPWTCLVAAAVTLPLALQMEQFVTNNHLKGMKVAPAKIYATKWHAAHGLALSIALVCARWYL</sequence>
<keyword evidence="4 6" id="KW-1133">Transmembrane helix</keyword>
<keyword evidence="2" id="KW-0808">Transferase</keyword>
<dbReference type="PANTHER" id="PTHR13929">
    <property type="entry name" value="1,4-DIHYDROXY-2-NAPHTHOATE OCTAPRENYLTRANSFERASE"/>
    <property type="match status" value="1"/>
</dbReference>
<dbReference type="AlphaFoldDB" id="A0A7S0N732"/>
<evidence type="ECO:0000256" key="2">
    <source>
        <dbReference type="ARBA" id="ARBA00022679"/>
    </source>
</evidence>
<evidence type="ECO:0000256" key="4">
    <source>
        <dbReference type="ARBA" id="ARBA00022989"/>
    </source>
</evidence>
<evidence type="ECO:0000313" key="7">
    <source>
        <dbReference type="EMBL" id="CAD8660958.1"/>
    </source>
</evidence>
<dbReference type="InterPro" id="IPR026046">
    <property type="entry name" value="UBIAD1"/>
</dbReference>
<feature type="transmembrane region" description="Helical" evidence="6">
    <location>
        <begin position="202"/>
        <end position="219"/>
    </location>
</feature>
<evidence type="ECO:0000256" key="1">
    <source>
        <dbReference type="ARBA" id="ARBA00004141"/>
    </source>
</evidence>
<dbReference type="GO" id="GO:0042372">
    <property type="term" value="P:phylloquinone biosynthetic process"/>
    <property type="evidence" value="ECO:0007669"/>
    <property type="project" value="InterPro"/>
</dbReference>
<dbReference type="PANTHER" id="PTHR13929:SF0">
    <property type="entry name" value="UBIA PRENYLTRANSFERASE DOMAIN-CONTAINING PROTEIN 1"/>
    <property type="match status" value="1"/>
</dbReference>
<dbReference type="CDD" id="cd13962">
    <property type="entry name" value="PT_UbiA_UBIAD1"/>
    <property type="match status" value="1"/>
</dbReference>
<dbReference type="InterPro" id="IPR000537">
    <property type="entry name" value="UbiA_prenyltransferase"/>
</dbReference>
<dbReference type="GO" id="GO:0016020">
    <property type="term" value="C:membrane"/>
    <property type="evidence" value="ECO:0007669"/>
    <property type="project" value="UniProtKB-SubCell"/>
</dbReference>
<protein>
    <submittedName>
        <fullName evidence="7">Uncharacterized protein</fullName>
    </submittedName>
</protein>
<feature type="transmembrane region" description="Helical" evidence="6">
    <location>
        <begin position="287"/>
        <end position="309"/>
    </location>
</feature>
<feature type="transmembrane region" description="Helical" evidence="6">
    <location>
        <begin position="225"/>
        <end position="243"/>
    </location>
</feature>
<dbReference type="GO" id="GO:0009234">
    <property type="term" value="P:menaquinone biosynthetic process"/>
    <property type="evidence" value="ECO:0007669"/>
    <property type="project" value="TreeGrafter"/>
</dbReference>
<dbReference type="Pfam" id="PF01040">
    <property type="entry name" value="UbiA"/>
    <property type="match status" value="1"/>
</dbReference>
<feature type="transmembrane region" description="Helical" evidence="6">
    <location>
        <begin position="125"/>
        <end position="144"/>
    </location>
</feature>